<dbReference type="InterPro" id="IPR044974">
    <property type="entry name" value="Disease_R_plants"/>
</dbReference>
<feature type="domain" description="Disease resistance protein winged helix" evidence="10">
    <location>
        <begin position="414"/>
        <end position="478"/>
    </location>
</feature>
<dbReference type="FunFam" id="1.10.10.10:FF:000322">
    <property type="entry name" value="Probable disease resistance protein At1g63360"/>
    <property type="match status" value="1"/>
</dbReference>
<evidence type="ECO:0000313" key="13">
    <source>
        <dbReference type="EnsemblPlants" id="PNT64194"/>
    </source>
</evidence>
<keyword evidence="6" id="KW-0175">Coiled coil</keyword>
<evidence type="ECO:0000259" key="10">
    <source>
        <dbReference type="Pfam" id="PF23559"/>
    </source>
</evidence>
<keyword evidence="4" id="KW-0547">Nucleotide-binding</keyword>
<feature type="domain" description="Disease resistance R13L4/SHOC-2-like LRR" evidence="11">
    <location>
        <begin position="579"/>
        <end position="683"/>
    </location>
</feature>
<keyword evidence="3" id="KW-0677">Repeat</keyword>
<dbReference type="AlphaFoldDB" id="A0A2K2CQ99"/>
<dbReference type="GO" id="GO:0009626">
    <property type="term" value="P:plant-type hypersensitive response"/>
    <property type="evidence" value="ECO:0007669"/>
    <property type="project" value="UniProtKB-ARBA"/>
</dbReference>
<comment type="similarity">
    <text evidence="1">Belongs to the disease resistance NB-LRR family.</text>
</comment>
<sequence>MAETVITSVLSKCREVATQEILREAKVLLQVGEDIMLLRDRLEWLQAFVRDADRKRRVGADDLTRIWVRQTRDVVFQAEDVLDEFFHKYLMNREELQKVVGFEKDVERLVELLRREDHPQKMFISILGESGVGKYRLIKQTVITVSDSFNIVVQFIMPRGCSVEDALREVYRIALDPTKRQGSVSREAGIADVVKELRLLLADKRYLLILVGVSSKIFLNCMAASLPDGKRGSWVLLVLEPESKEVACHAATLNLKDINGTRYQLGRLDKEKSGHLFRCRVFGSQGEKLVQAHPRSEEENQMERYEKDVHNITGGHPLAIVVLAGLLRSKERPLEWDAVLQHFKPGTVEEETEDGGGTKDKSAVEWLHKMMTSPAPAEGEPKLSKRMAIERIFSSSFDDLPQDIKLCFLYFAAYPKDVLHRADHIVRMWTAEGFIRPCNGKTMEELGQLYLQELVSRSLLEWQNINCCGGFEKVRVHNRLLVFLQSEAREASFIEVVDSNDVLAPASVRRLSIDNESGSLIRFTNKFPKLRSFICRISEQVQGNKDKKQSQGSGAGQGQEKKQSRSSRDLYDLKFLRGSKFLRVLSMEGSNLTELPDEIGDMIHLRYLRVACTHLKNLPSSIKKLLNLQTLDISGTDIDKIDQDFWLIKTLRHVLARKLKLPASVGNMKELDDLQTLHGVQLSKQGEDMQPHCGFSKPIKPPEYPLDMMTRLRSLEICGFNHTDHATALESALGDEIPLCVFTEPRLQCLQTMVLDGTVEWPELTALDVIHNRPNLVSLKAGRRAGGQGNQAGDVRGRRSQRRGEVASGGGEGRWRWLEVRGGGDGLRKAVER</sequence>
<dbReference type="InterPro" id="IPR038005">
    <property type="entry name" value="RX-like_CC"/>
</dbReference>
<dbReference type="GO" id="GO:0098542">
    <property type="term" value="P:defense response to other organism"/>
    <property type="evidence" value="ECO:0000318"/>
    <property type="project" value="GO_Central"/>
</dbReference>
<dbReference type="InterPro" id="IPR042197">
    <property type="entry name" value="Apaf_helical"/>
</dbReference>
<keyword evidence="14" id="KW-1185">Reference proteome</keyword>
<evidence type="ECO:0000259" key="9">
    <source>
        <dbReference type="Pfam" id="PF18052"/>
    </source>
</evidence>
<dbReference type="PANTHER" id="PTHR23155">
    <property type="entry name" value="DISEASE RESISTANCE PROTEIN RP"/>
    <property type="match status" value="1"/>
</dbReference>
<reference evidence="12" key="2">
    <citation type="submission" date="2017-06" db="EMBL/GenBank/DDBJ databases">
        <title>WGS assembly of Brachypodium distachyon.</title>
        <authorList>
            <consortium name="The International Brachypodium Initiative"/>
            <person name="Lucas S."/>
            <person name="Harmon-Smith M."/>
            <person name="Lail K."/>
            <person name="Tice H."/>
            <person name="Grimwood J."/>
            <person name="Bruce D."/>
            <person name="Barry K."/>
            <person name="Shu S."/>
            <person name="Lindquist E."/>
            <person name="Wang M."/>
            <person name="Pitluck S."/>
            <person name="Vogel J.P."/>
            <person name="Garvin D.F."/>
            <person name="Mockler T.C."/>
            <person name="Schmutz J."/>
            <person name="Rokhsar D."/>
            <person name="Bevan M.W."/>
        </authorList>
    </citation>
    <scope>NUCLEOTIDE SEQUENCE</scope>
    <source>
        <strain evidence="12">Bd21</strain>
    </source>
</reference>
<evidence type="ECO:0000256" key="5">
    <source>
        <dbReference type="ARBA" id="ARBA00022821"/>
    </source>
</evidence>
<feature type="domain" description="Disease resistance N-terminal" evidence="9">
    <location>
        <begin position="5"/>
        <end position="95"/>
    </location>
</feature>
<gene>
    <name evidence="12" type="ORF">BRADI_4g25780v3</name>
</gene>
<dbReference type="Pfam" id="PF23559">
    <property type="entry name" value="WHD_DRP"/>
    <property type="match status" value="1"/>
</dbReference>
<dbReference type="InterPro" id="IPR041118">
    <property type="entry name" value="Rx_N"/>
</dbReference>
<feature type="domain" description="NB-ARC" evidence="8">
    <location>
        <begin position="103"/>
        <end position="238"/>
    </location>
</feature>
<dbReference type="Gene3D" id="1.20.5.4130">
    <property type="match status" value="1"/>
</dbReference>
<dbReference type="InterPro" id="IPR058922">
    <property type="entry name" value="WHD_DRP"/>
</dbReference>
<evidence type="ECO:0000256" key="6">
    <source>
        <dbReference type="ARBA" id="ARBA00023054"/>
    </source>
</evidence>
<dbReference type="SUPFAM" id="SSF52540">
    <property type="entry name" value="P-loop containing nucleoside triphosphate hydrolases"/>
    <property type="match status" value="1"/>
</dbReference>
<dbReference type="EnsemblPlants" id="PNT64194">
    <property type="protein sequence ID" value="PNT64194"/>
    <property type="gene ID" value="BRADI_4g25780v3"/>
</dbReference>
<dbReference type="ExpressionAtlas" id="A0A2K2CQ99">
    <property type="expression patterns" value="baseline"/>
</dbReference>
<dbReference type="InterPro" id="IPR027417">
    <property type="entry name" value="P-loop_NTPase"/>
</dbReference>
<dbReference type="Gramene" id="PNT64194">
    <property type="protein sequence ID" value="PNT64194"/>
    <property type="gene ID" value="BRADI_4g25780v3"/>
</dbReference>
<keyword evidence="2" id="KW-0433">Leucine-rich repeat</keyword>
<dbReference type="OrthoDB" id="611104at2759"/>
<dbReference type="Pfam" id="PF23598">
    <property type="entry name" value="LRR_14"/>
    <property type="match status" value="1"/>
</dbReference>
<reference evidence="13" key="3">
    <citation type="submission" date="2018-08" db="UniProtKB">
        <authorList>
            <consortium name="EnsemblPlants"/>
        </authorList>
    </citation>
    <scope>IDENTIFICATION</scope>
    <source>
        <strain evidence="13">cv. Bd21</strain>
    </source>
</reference>
<dbReference type="EMBL" id="CM000883">
    <property type="protein sequence ID" value="PNT64194.1"/>
    <property type="molecule type" value="Genomic_DNA"/>
</dbReference>
<dbReference type="Gene3D" id="3.80.10.10">
    <property type="entry name" value="Ribonuclease Inhibitor"/>
    <property type="match status" value="1"/>
</dbReference>
<reference evidence="12 13" key="1">
    <citation type="journal article" date="2010" name="Nature">
        <title>Genome sequencing and analysis of the model grass Brachypodium distachyon.</title>
        <authorList>
            <consortium name="International Brachypodium Initiative"/>
        </authorList>
    </citation>
    <scope>NUCLEOTIDE SEQUENCE [LARGE SCALE GENOMIC DNA]</scope>
    <source>
        <strain evidence="12 13">Bd21</strain>
    </source>
</reference>
<evidence type="ECO:0000259" key="8">
    <source>
        <dbReference type="Pfam" id="PF00931"/>
    </source>
</evidence>
<dbReference type="Gene3D" id="1.10.10.10">
    <property type="entry name" value="Winged helix-like DNA-binding domain superfamily/Winged helix DNA-binding domain"/>
    <property type="match status" value="1"/>
</dbReference>
<evidence type="ECO:0000313" key="12">
    <source>
        <dbReference type="EMBL" id="PNT64194.1"/>
    </source>
</evidence>
<dbReference type="GO" id="GO:0002758">
    <property type="term" value="P:innate immune response-activating signaling pathway"/>
    <property type="evidence" value="ECO:0007669"/>
    <property type="project" value="UniProtKB-ARBA"/>
</dbReference>
<evidence type="ECO:0000259" key="11">
    <source>
        <dbReference type="Pfam" id="PF23598"/>
    </source>
</evidence>
<dbReference type="Pfam" id="PF18052">
    <property type="entry name" value="Rx_N"/>
    <property type="match status" value="1"/>
</dbReference>
<dbReference type="InterPro" id="IPR002182">
    <property type="entry name" value="NB-ARC"/>
</dbReference>
<evidence type="ECO:0000256" key="3">
    <source>
        <dbReference type="ARBA" id="ARBA00022737"/>
    </source>
</evidence>
<evidence type="ECO:0000256" key="4">
    <source>
        <dbReference type="ARBA" id="ARBA00022741"/>
    </source>
</evidence>
<dbReference type="InParanoid" id="A0A2K2CQ99"/>
<protein>
    <recommendedName>
        <fullName evidence="15">Rx N-terminal domain-containing protein</fullName>
    </recommendedName>
</protein>
<name>A0A2K2CQ99_BRADI</name>
<evidence type="ECO:0008006" key="15">
    <source>
        <dbReference type="Google" id="ProtNLM"/>
    </source>
</evidence>
<dbReference type="GO" id="GO:0043531">
    <property type="term" value="F:ADP binding"/>
    <property type="evidence" value="ECO:0007669"/>
    <property type="project" value="InterPro"/>
</dbReference>
<evidence type="ECO:0000256" key="7">
    <source>
        <dbReference type="SAM" id="MobiDB-lite"/>
    </source>
</evidence>
<dbReference type="CDD" id="cd14798">
    <property type="entry name" value="RX-CC_like"/>
    <property type="match status" value="1"/>
</dbReference>
<evidence type="ECO:0000256" key="2">
    <source>
        <dbReference type="ARBA" id="ARBA00022614"/>
    </source>
</evidence>
<dbReference type="InterPro" id="IPR055414">
    <property type="entry name" value="LRR_R13L4/SHOC2-like"/>
</dbReference>
<dbReference type="Pfam" id="PF00931">
    <property type="entry name" value="NB-ARC"/>
    <property type="match status" value="1"/>
</dbReference>
<dbReference type="InterPro" id="IPR036388">
    <property type="entry name" value="WH-like_DNA-bd_sf"/>
</dbReference>
<evidence type="ECO:0000256" key="1">
    <source>
        <dbReference type="ARBA" id="ARBA00008894"/>
    </source>
</evidence>
<proteinExistence type="inferred from homology"/>
<dbReference type="GO" id="GO:0042742">
    <property type="term" value="P:defense response to bacterium"/>
    <property type="evidence" value="ECO:0007669"/>
    <property type="project" value="UniProtKB-ARBA"/>
</dbReference>
<evidence type="ECO:0000313" key="14">
    <source>
        <dbReference type="Proteomes" id="UP000008810"/>
    </source>
</evidence>
<dbReference type="Gene3D" id="1.10.8.430">
    <property type="entry name" value="Helical domain of apoptotic protease-activating factors"/>
    <property type="match status" value="1"/>
</dbReference>
<accession>A0A2K2CQ99</accession>
<keyword evidence="5" id="KW-0611">Plant defense</keyword>
<dbReference type="SUPFAM" id="SSF52047">
    <property type="entry name" value="RNI-like"/>
    <property type="match status" value="1"/>
</dbReference>
<dbReference type="FunCoup" id="A0A2K2CQ99">
    <property type="interactions" value="2"/>
</dbReference>
<dbReference type="Proteomes" id="UP000008810">
    <property type="component" value="Chromosome 4"/>
</dbReference>
<feature type="region of interest" description="Disordered" evidence="7">
    <location>
        <begin position="781"/>
        <end position="811"/>
    </location>
</feature>
<dbReference type="PRINTS" id="PR00364">
    <property type="entry name" value="DISEASERSIST"/>
</dbReference>
<feature type="region of interest" description="Disordered" evidence="7">
    <location>
        <begin position="544"/>
        <end position="566"/>
    </location>
</feature>
<dbReference type="InterPro" id="IPR032675">
    <property type="entry name" value="LRR_dom_sf"/>
</dbReference>
<organism evidence="12">
    <name type="scientific">Brachypodium distachyon</name>
    <name type="common">Purple false brome</name>
    <name type="synonym">Trachynia distachya</name>
    <dbReference type="NCBI Taxonomy" id="15368"/>
    <lineage>
        <taxon>Eukaryota</taxon>
        <taxon>Viridiplantae</taxon>
        <taxon>Streptophyta</taxon>
        <taxon>Embryophyta</taxon>
        <taxon>Tracheophyta</taxon>
        <taxon>Spermatophyta</taxon>
        <taxon>Magnoliopsida</taxon>
        <taxon>Liliopsida</taxon>
        <taxon>Poales</taxon>
        <taxon>Poaceae</taxon>
        <taxon>BOP clade</taxon>
        <taxon>Pooideae</taxon>
        <taxon>Stipodae</taxon>
        <taxon>Brachypodieae</taxon>
        <taxon>Brachypodium</taxon>
    </lineage>
</organism>
<dbReference type="PANTHER" id="PTHR23155:SF990">
    <property type="entry name" value="NB-ARC DOMAIN CONTAINING PROTEIN, EXPRESSED"/>
    <property type="match status" value="1"/>
</dbReference>